<keyword evidence="3" id="KW-0732">Signal</keyword>
<keyword evidence="7 8" id="KW-0449">Lipoprotein</keyword>
<keyword evidence="5 8" id="KW-0564">Palmitate</keyword>
<accession>W5T294</accession>
<proteinExistence type="predicted"/>
<dbReference type="HOGENOM" id="CLU_192006_0_0_12"/>
<evidence type="ECO:0000256" key="6">
    <source>
        <dbReference type="ARBA" id="ARBA00023237"/>
    </source>
</evidence>
<keyword evidence="4 8" id="KW-0472">Membrane</keyword>
<protein>
    <recommendedName>
        <fullName evidence="8">Variable large protein</fullName>
    </recommendedName>
</protein>
<comment type="function">
    <text evidence="1 8">The Vlp and Vsp proteins are antigenically distinct proteins, only one vlp or vsp gene is transcriptionally active at any one time. Switching between these genes is a mechanism of host immune response evasion.</text>
</comment>
<dbReference type="InterPro" id="IPR000680">
    <property type="entry name" value="Borrelia_lipo"/>
</dbReference>
<organism evidence="9">
    <name type="scientific">Borrelia hermsii YBT</name>
    <dbReference type="NCBI Taxonomy" id="1313295"/>
    <lineage>
        <taxon>Bacteria</taxon>
        <taxon>Pseudomonadati</taxon>
        <taxon>Spirochaetota</taxon>
        <taxon>Spirochaetia</taxon>
        <taxon>Spirochaetales</taxon>
        <taxon>Borreliaceae</taxon>
        <taxon>Borrelia</taxon>
    </lineage>
</organism>
<keyword evidence="6 8" id="KW-0998">Cell outer membrane</keyword>
<sequence>MMLELPLKRFKILFKVLRKSFKNGIRLKSEGNPNAVAVETAVTNLVTTTFDKIIQGAKTASEVIGTIGDDLLGNVANCWCWCCWY</sequence>
<evidence type="ECO:0000256" key="3">
    <source>
        <dbReference type="ARBA" id="ARBA00022729"/>
    </source>
</evidence>
<evidence type="ECO:0000256" key="4">
    <source>
        <dbReference type="ARBA" id="ARBA00023136"/>
    </source>
</evidence>
<evidence type="ECO:0000256" key="5">
    <source>
        <dbReference type="ARBA" id="ARBA00023139"/>
    </source>
</evidence>
<dbReference type="EMBL" id="CP005724">
    <property type="protein sequence ID" value="AHH13347.1"/>
    <property type="molecule type" value="Genomic_DNA"/>
</dbReference>
<dbReference type="Pfam" id="PF00921">
    <property type="entry name" value="Lipoprotein_2"/>
    <property type="match status" value="1"/>
</dbReference>
<geneLocation type="plasmid" evidence="9">
    <name>unnamed</name>
</geneLocation>
<name>W5T294_BORHE</name>
<evidence type="ECO:0000256" key="2">
    <source>
        <dbReference type="ARBA" id="ARBA00004459"/>
    </source>
</evidence>
<reference evidence="9" key="1">
    <citation type="submission" date="2013-04" db="EMBL/GenBank/DDBJ databases">
        <title>Comparative Genomics of Relapsing Fever Spirochetes.</title>
        <authorList>
            <person name="Schwan T.G."/>
            <person name="Raffel S.J."/>
            <person name="Porcella S.F."/>
            <person name="Martens C.A."/>
            <person name="Bruno D.P."/>
            <person name="Ricklefs S.M."/>
            <person name="Barbian K.B."/>
        </authorList>
    </citation>
    <scope>NUCLEOTIDE SEQUENCE</scope>
    <source>
        <strain evidence="9">YBT</strain>
        <plasmid evidence="9">unnamed</plasmid>
    </source>
</reference>
<evidence type="ECO:0000256" key="1">
    <source>
        <dbReference type="ARBA" id="ARBA00003932"/>
    </source>
</evidence>
<gene>
    <name evidence="9" type="ORF">BHO_0128904</name>
</gene>
<evidence type="ECO:0000313" key="9">
    <source>
        <dbReference type="EMBL" id="AHH13347.1"/>
    </source>
</evidence>
<evidence type="ECO:0000256" key="7">
    <source>
        <dbReference type="ARBA" id="ARBA00023288"/>
    </source>
</evidence>
<keyword evidence="9" id="KW-0614">Plasmid</keyword>
<dbReference type="GO" id="GO:0009279">
    <property type="term" value="C:cell outer membrane"/>
    <property type="evidence" value="ECO:0007669"/>
    <property type="project" value="UniProtKB-SubCell"/>
</dbReference>
<evidence type="ECO:0000256" key="8">
    <source>
        <dbReference type="RuleBase" id="RU363105"/>
    </source>
</evidence>
<dbReference type="AlphaFoldDB" id="W5T294"/>
<comment type="subcellular location">
    <subcellularLocation>
        <location evidence="2 8">Cell outer membrane</location>
        <topology evidence="2 8">Lipid-anchor</topology>
    </subcellularLocation>
</comment>